<keyword evidence="4" id="KW-1185">Reference proteome</keyword>
<dbReference type="PROSITE" id="PS50005">
    <property type="entry name" value="TPR"/>
    <property type="match status" value="1"/>
</dbReference>
<gene>
    <name evidence="3" type="ORF">MiSe_48520</name>
</gene>
<dbReference type="AlphaFoldDB" id="A0AAV3WJA7"/>
<feature type="signal peptide" evidence="2">
    <location>
        <begin position="1"/>
        <end position="23"/>
    </location>
</feature>
<dbReference type="PANTHER" id="PTHR14136:SF17">
    <property type="entry name" value="BTB_POZ DOMAIN-CONTAINING PROTEIN KCTD9"/>
    <property type="match status" value="1"/>
</dbReference>
<dbReference type="InterPro" id="IPR051082">
    <property type="entry name" value="Pentapeptide-BTB/POZ_domain"/>
</dbReference>
<dbReference type="PANTHER" id="PTHR14136">
    <property type="entry name" value="BTB_POZ DOMAIN-CONTAINING PROTEIN KCTD9"/>
    <property type="match status" value="1"/>
</dbReference>
<keyword evidence="1" id="KW-0802">TPR repeat</keyword>
<sequence length="259" mass="27121">MKLRILASSTLLTAISLATPALAANPEHTRQLLSTRQCQGCDLSNAGLVMANLAGANLRGANLSRANLSRANLAGADLGGANLTGASLFGADLTGANLSGANLNAADLRDTHLVEANLTGASLGNANMLGAMGVPTYAGTAEDFYRMGMAEAERDNFNRAIDLFNQALTMKPEMANAYLSRGLARYHLGDPTAAIEDTKKAETLYIAQGNQEGQQLAQQVIKGIQTPRTARLRPGKGDFLSFLQGVAGIALQFLLSSPF</sequence>
<evidence type="ECO:0000313" key="3">
    <source>
        <dbReference type="EMBL" id="GET40044.1"/>
    </source>
</evidence>
<name>A0AAV3WJA7_9CYAN</name>
<dbReference type="SUPFAM" id="SSF141571">
    <property type="entry name" value="Pentapeptide repeat-like"/>
    <property type="match status" value="1"/>
</dbReference>
<feature type="chain" id="PRO_5043842366" evidence="2">
    <location>
        <begin position="24"/>
        <end position="259"/>
    </location>
</feature>
<evidence type="ECO:0000256" key="2">
    <source>
        <dbReference type="SAM" id="SignalP"/>
    </source>
</evidence>
<dbReference type="Gene3D" id="2.160.20.80">
    <property type="entry name" value="E3 ubiquitin-protein ligase SopA"/>
    <property type="match status" value="1"/>
</dbReference>
<comment type="caution">
    <text evidence="3">The sequence shown here is derived from an EMBL/GenBank/DDBJ whole genome shotgun (WGS) entry which is preliminary data.</text>
</comment>
<dbReference type="Gene3D" id="1.25.40.10">
    <property type="entry name" value="Tetratricopeptide repeat domain"/>
    <property type="match status" value="1"/>
</dbReference>
<evidence type="ECO:0000256" key="1">
    <source>
        <dbReference type="PROSITE-ProRule" id="PRU00339"/>
    </source>
</evidence>
<feature type="repeat" description="TPR" evidence="1">
    <location>
        <begin position="141"/>
        <end position="174"/>
    </location>
</feature>
<dbReference type="EMBL" id="BLAY01000080">
    <property type="protein sequence ID" value="GET40044.1"/>
    <property type="molecule type" value="Genomic_DNA"/>
</dbReference>
<accession>A0AAV3WJA7</accession>
<organism evidence="3 4">
    <name type="scientific">Microseira wollei NIES-4236</name>
    <dbReference type="NCBI Taxonomy" id="2530354"/>
    <lineage>
        <taxon>Bacteria</taxon>
        <taxon>Bacillati</taxon>
        <taxon>Cyanobacteriota</taxon>
        <taxon>Cyanophyceae</taxon>
        <taxon>Oscillatoriophycideae</taxon>
        <taxon>Aerosakkonematales</taxon>
        <taxon>Aerosakkonemataceae</taxon>
        <taxon>Microseira</taxon>
    </lineage>
</organism>
<dbReference type="PROSITE" id="PS50293">
    <property type="entry name" value="TPR_REGION"/>
    <property type="match status" value="1"/>
</dbReference>
<dbReference type="Pfam" id="PF13432">
    <property type="entry name" value="TPR_16"/>
    <property type="match status" value="1"/>
</dbReference>
<proteinExistence type="predicted"/>
<dbReference type="Pfam" id="PF00805">
    <property type="entry name" value="Pentapeptide"/>
    <property type="match status" value="1"/>
</dbReference>
<protein>
    <submittedName>
        <fullName evidence="3">Pentapeptide repeat-containing protein</fullName>
    </submittedName>
</protein>
<dbReference type="Proteomes" id="UP001050975">
    <property type="component" value="Unassembled WGS sequence"/>
</dbReference>
<dbReference type="InterPro" id="IPR019734">
    <property type="entry name" value="TPR_rpt"/>
</dbReference>
<dbReference type="SUPFAM" id="SSF48452">
    <property type="entry name" value="TPR-like"/>
    <property type="match status" value="1"/>
</dbReference>
<keyword evidence="2" id="KW-0732">Signal</keyword>
<dbReference type="InterPro" id="IPR001646">
    <property type="entry name" value="5peptide_repeat"/>
</dbReference>
<reference evidence="3" key="1">
    <citation type="submission" date="2019-10" db="EMBL/GenBank/DDBJ databases">
        <title>Draft genome sequece of Microseira wollei NIES-4236.</title>
        <authorList>
            <person name="Yamaguchi H."/>
            <person name="Suzuki S."/>
            <person name="Kawachi M."/>
        </authorList>
    </citation>
    <scope>NUCLEOTIDE SEQUENCE</scope>
    <source>
        <strain evidence="3">NIES-4236</strain>
    </source>
</reference>
<evidence type="ECO:0000313" key="4">
    <source>
        <dbReference type="Proteomes" id="UP001050975"/>
    </source>
</evidence>
<dbReference type="SMART" id="SM00028">
    <property type="entry name" value="TPR"/>
    <property type="match status" value="2"/>
</dbReference>
<dbReference type="InterPro" id="IPR011990">
    <property type="entry name" value="TPR-like_helical_dom_sf"/>
</dbReference>